<evidence type="ECO:0000256" key="4">
    <source>
        <dbReference type="ARBA" id="ARBA00022912"/>
    </source>
</evidence>
<accession>A0A7I8VH67</accession>
<proteinExistence type="inferred from homology"/>
<feature type="signal peptide" evidence="6">
    <location>
        <begin position="1"/>
        <end position="25"/>
    </location>
</feature>
<evidence type="ECO:0000259" key="8">
    <source>
        <dbReference type="PROSITE" id="PS50056"/>
    </source>
</evidence>
<organism evidence="9 10">
    <name type="scientific">Dimorphilus gyrociliatus</name>
    <dbReference type="NCBI Taxonomy" id="2664684"/>
    <lineage>
        <taxon>Eukaryota</taxon>
        <taxon>Metazoa</taxon>
        <taxon>Spiralia</taxon>
        <taxon>Lophotrochozoa</taxon>
        <taxon>Annelida</taxon>
        <taxon>Polychaeta</taxon>
        <taxon>Polychaeta incertae sedis</taxon>
        <taxon>Dinophilidae</taxon>
        <taxon>Dimorphilus</taxon>
    </lineage>
</organism>
<dbReference type="AlphaFoldDB" id="A0A7I8VH67"/>
<feature type="domain" description="Tyrosine-protein phosphatase" evidence="7">
    <location>
        <begin position="318"/>
        <end position="539"/>
    </location>
</feature>
<protein>
    <recommendedName>
        <fullName evidence="2">protein-tyrosine-phosphatase</fullName>
        <ecNumber evidence="2">3.1.3.48</ecNumber>
    </recommendedName>
</protein>
<comment type="similarity">
    <text evidence="1">Belongs to the protein-tyrosine phosphatase family.</text>
</comment>
<dbReference type="PROSITE" id="PS50056">
    <property type="entry name" value="TYR_PHOSPHATASE_2"/>
    <property type="match status" value="2"/>
</dbReference>
<dbReference type="OrthoDB" id="6147004at2759"/>
<evidence type="ECO:0000256" key="3">
    <source>
        <dbReference type="ARBA" id="ARBA00022801"/>
    </source>
</evidence>
<dbReference type="Proteomes" id="UP000549394">
    <property type="component" value="Unassembled WGS sequence"/>
</dbReference>
<dbReference type="FunFam" id="3.90.190.10:FF:000102">
    <property type="entry name" value="Receptor-type tyrosine-protein phosphatase"/>
    <property type="match status" value="1"/>
</dbReference>
<dbReference type="InterPro" id="IPR050348">
    <property type="entry name" value="Protein-Tyr_Phosphatase"/>
</dbReference>
<keyword evidence="10" id="KW-1185">Reference proteome</keyword>
<feature type="domain" description="Tyrosine specific protein phosphatases" evidence="8">
    <location>
        <begin position="681"/>
        <end position="757"/>
    </location>
</feature>
<evidence type="ECO:0000256" key="1">
    <source>
        <dbReference type="ARBA" id="ARBA00009580"/>
    </source>
</evidence>
<dbReference type="EMBL" id="CAJFCJ010000004">
    <property type="protein sequence ID" value="CAD5113913.1"/>
    <property type="molecule type" value="Genomic_DNA"/>
</dbReference>
<comment type="catalytic activity">
    <reaction evidence="5">
        <text>O-phospho-L-tyrosyl-[protein] + H2O = L-tyrosyl-[protein] + phosphate</text>
        <dbReference type="Rhea" id="RHEA:10684"/>
        <dbReference type="Rhea" id="RHEA-COMP:10136"/>
        <dbReference type="Rhea" id="RHEA-COMP:20101"/>
        <dbReference type="ChEBI" id="CHEBI:15377"/>
        <dbReference type="ChEBI" id="CHEBI:43474"/>
        <dbReference type="ChEBI" id="CHEBI:46858"/>
        <dbReference type="ChEBI" id="CHEBI:61978"/>
        <dbReference type="EC" id="3.1.3.48"/>
    </reaction>
</comment>
<evidence type="ECO:0000313" key="10">
    <source>
        <dbReference type="Proteomes" id="UP000549394"/>
    </source>
</evidence>
<dbReference type="InterPro" id="IPR000387">
    <property type="entry name" value="Tyr_Pase_dom"/>
</dbReference>
<dbReference type="InterPro" id="IPR000242">
    <property type="entry name" value="PTP_cat"/>
</dbReference>
<dbReference type="SMART" id="SM00404">
    <property type="entry name" value="PTPc_motif"/>
    <property type="match status" value="2"/>
</dbReference>
<evidence type="ECO:0000259" key="7">
    <source>
        <dbReference type="PROSITE" id="PS50055"/>
    </source>
</evidence>
<dbReference type="PRINTS" id="PR00700">
    <property type="entry name" value="PRTYPHPHTASE"/>
</dbReference>
<dbReference type="PANTHER" id="PTHR19134">
    <property type="entry name" value="RECEPTOR-TYPE TYROSINE-PROTEIN PHOSPHATASE"/>
    <property type="match status" value="1"/>
</dbReference>
<dbReference type="GO" id="GO:0004725">
    <property type="term" value="F:protein tyrosine phosphatase activity"/>
    <property type="evidence" value="ECO:0007669"/>
    <property type="project" value="UniProtKB-EC"/>
</dbReference>
<keyword evidence="3" id="KW-0378">Hydrolase</keyword>
<dbReference type="InterPro" id="IPR016130">
    <property type="entry name" value="Tyr_Pase_AS"/>
</dbReference>
<dbReference type="SUPFAM" id="SSF52799">
    <property type="entry name" value="(Phosphotyrosine protein) phosphatases II"/>
    <property type="match status" value="2"/>
</dbReference>
<dbReference type="Gene3D" id="3.90.190.10">
    <property type="entry name" value="Protein tyrosine phosphatase superfamily"/>
    <property type="match status" value="2"/>
</dbReference>
<dbReference type="PROSITE" id="PS00383">
    <property type="entry name" value="TYR_PHOSPHATASE_1"/>
    <property type="match status" value="1"/>
</dbReference>
<dbReference type="InterPro" id="IPR029021">
    <property type="entry name" value="Prot-tyrosine_phosphatase-like"/>
</dbReference>
<dbReference type="Pfam" id="PF00102">
    <property type="entry name" value="Y_phosphatase"/>
    <property type="match status" value="2"/>
</dbReference>
<evidence type="ECO:0000313" key="9">
    <source>
        <dbReference type="EMBL" id="CAD5113913.1"/>
    </source>
</evidence>
<sequence>MAHQIHLVFLLIFVILFKLLQVSSARSNGEIKKFVINRHELNRKILFEYTRSKESDNCRQLWEILYTARFEPGTPAIPLTFEEVSKNLCRAFHLYNNSLTDKKYVIFNISSTVSRRLVMPCPLDKYGENCEKSCHCSNNVCDDKKIGISLNNTCKLSESKEPNVYLHPFFEDENKFISCELFSKPVANPDDISLRLSKTITIERYSINKYIEDNILIVKYELKENFTNINTLNASCVFDSRIFNTTKVTTKLLEIHHEKYCRKTKPQISLFRGEYLVVLIEWKYNIDDFKCKKALRVGSVKPQKFEYLKDLRNTWNDPDDSNRVVLTEKLGDEHSDYINASYVDGFEMEREFIAAQGPTKATINDFWRMIWECNTRIIVVLTRLLENGMRKCDKYWPEDSQDEFDEITVKHSSTTHLANYLVRTFELKFREEKKNVEQYHYVSWPDHGVPRNPAVLLDFWRKVKQRYSRMCIVSPILVHCSAGVGRTGTFMSLDYLINQANRDDEVDVKGCVKLLREQRIYSVQTLDQYIFLYYTLYEYTLYGETTTTCQAFHKKFKLNSDNYSTICKEFKFLKQHVKEIDIINECKVAMHASNIEKNSIVPRDDERFRLKSLVMEKGDYEEANPWDNLELIEPFTSRLIGEKVQNNIKITDFSVEWNDKKKCFRQIQFDNWKSDVNVPSVEQMVTVRLCMRKLQRKTRESAALVCCPNGANRSGTFCILNTILERLDLDREVDIFQACRTVAEIRPQILKDKVVFSCSDIHVIL</sequence>
<evidence type="ECO:0000256" key="2">
    <source>
        <dbReference type="ARBA" id="ARBA00013064"/>
    </source>
</evidence>
<dbReference type="InterPro" id="IPR003595">
    <property type="entry name" value="Tyr_Pase_cat"/>
</dbReference>
<dbReference type="EC" id="3.1.3.48" evidence="2"/>
<evidence type="ECO:0000256" key="6">
    <source>
        <dbReference type="SAM" id="SignalP"/>
    </source>
</evidence>
<gene>
    <name evidence="9" type="ORF">DGYR_LOCUS2827</name>
</gene>
<name>A0A7I8VH67_9ANNE</name>
<keyword evidence="4" id="KW-0904">Protein phosphatase</keyword>
<dbReference type="PANTHER" id="PTHR19134:SF562">
    <property type="entry name" value="PROTEIN-TYROSINE-PHOSPHATASE"/>
    <property type="match status" value="1"/>
</dbReference>
<keyword evidence="6" id="KW-0732">Signal</keyword>
<feature type="chain" id="PRO_5029551701" description="protein-tyrosine-phosphatase" evidence="6">
    <location>
        <begin position="26"/>
        <end position="765"/>
    </location>
</feature>
<dbReference type="PROSITE" id="PS50055">
    <property type="entry name" value="TYR_PHOSPHATASE_PTP"/>
    <property type="match status" value="2"/>
</dbReference>
<comment type="caution">
    <text evidence="9">The sequence shown here is derived from an EMBL/GenBank/DDBJ whole genome shotgun (WGS) entry which is preliminary data.</text>
</comment>
<dbReference type="CDD" id="cd00047">
    <property type="entry name" value="PTPc"/>
    <property type="match status" value="1"/>
</dbReference>
<feature type="domain" description="Tyrosine specific protein phosphatases" evidence="8">
    <location>
        <begin position="457"/>
        <end position="530"/>
    </location>
</feature>
<dbReference type="SMART" id="SM00194">
    <property type="entry name" value="PTPc"/>
    <property type="match status" value="1"/>
</dbReference>
<feature type="domain" description="Tyrosine-protein phosphatase" evidence="7">
    <location>
        <begin position="626"/>
        <end position="765"/>
    </location>
</feature>
<reference evidence="9 10" key="1">
    <citation type="submission" date="2020-08" db="EMBL/GenBank/DDBJ databases">
        <authorList>
            <person name="Hejnol A."/>
        </authorList>
    </citation>
    <scope>NUCLEOTIDE SEQUENCE [LARGE SCALE GENOMIC DNA]</scope>
</reference>
<evidence type="ECO:0000256" key="5">
    <source>
        <dbReference type="ARBA" id="ARBA00051722"/>
    </source>
</evidence>